<keyword evidence="11" id="KW-1185">Reference proteome</keyword>
<evidence type="ECO:0000256" key="1">
    <source>
        <dbReference type="ARBA" id="ARBA00001954"/>
    </source>
</evidence>
<dbReference type="GO" id="GO:0005737">
    <property type="term" value="C:cytoplasm"/>
    <property type="evidence" value="ECO:0007669"/>
    <property type="project" value="UniProtKB-SubCell"/>
</dbReference>
<dbReference type="UniPathway" id="UPA00253">
    <property type="reaction ID" value="UER00330"/>
</dbReference>
<keyword evidence="3 9" id="KW-0963">Cytoplasm</keyword>
<dbReference type="GO" id="GO:0006569">
    <property type="term" value="P:L-tryptophan catabolic process"/>
    <property type="evidence" value="ECO:0007669"/>
    <property type="project" value="UniProtKB-UniRule"/>
</dbReference>
<feature type="binding site" evidence="9">
    <location>
        <position position="49"/>
    </location>
    <ligand>
        <name>Fe cation</name>
        <dbReference type="ChEBI" id="CHEBI:24875"/>
        <note>catalytic</note>
    </ligand>
</feature>
<evidence type="ECO:0000256" key="5">
    <source>
        <dbReference type="ARBA" id="ARBA00022723"/>
    </source>
</evidence>
<comment type="subcellular location">
    <subcellularLocation>
        <location evidence="9">Cytoplasm</location>
    </subcellularLocation>
</comment>
<dbReference type="NCBIfam" id="TIGR03037">
    <property type="entry name" value="anthran_nbaC"/>
    <property type="match status" value="1"/>
</dbReference>
<dbReference type="GO" id="GO:0008198">
    <property type="term" value="F:ferrous iron binding"/>
    <property type="evidence" value="ECO:0007669"/>
    <property type="project" value="UniProtKB-UniRule"/>
</dbReference>
<keyword evidence="5 9" id="KW-0479">Metal-binding</keyword>
<keyword evidence="7 9" id="KW-0560">Oxidoreductase</keyword>
<dbReference type="AlphaFoldDB" id="A0A1Y1U8E1"/>
<dbReference type="CDD" id="cd06123">
    <property type="entry name" value="cupin_HAO"/>
    <property type="match status" value="1"/>
</dbReference>
<dbReference type="PANTHER" id="PTHR15497:SF3">
    <property type="entry name" value="3-HYDROXYANTHRANILATE 3,4-DIOXYGENASE 2"/>
    <property type="match status" value="1"/>
</dbReference>
<comment type="cofactor">
    <cofactor evidence="1 9">
        <name>Fe(2+)</name>
        <dbReference type="ChEBI" id="CHEBI:29033"/>
    </cofactor>
</comment>
<organism evidence="10 11">
    <name type="scientific">Kockovaella imperatae</name>
    <dbReference type="NCBI Taxonomy" id="4999"/>
    <lineage>
        <taxon>Eukaryota</taxon>
        <taxon>Fungi</taxon>
        <taxon>Dikarya</taxon>
        <taxon>Basidiomycota</taxon>
        <taxon>Agaricomycotina</taxon>
        <taxon>Tremellomycetes</taxon>
        <taxon>Tremellales</taxon>
        <taxon>Cuniculitremaceae</taxon>
        <taxon>Kockovaella</taxon>
    </lineage>
</organism>
<evidence type="ECO:0000256" key="8">
    <source>
        <dbReference type="ARBA" id="ARBA00023004"/>
    </source>
</evidence>
<dbReference type="EMBL" id="NBSH01000022">
    <property type="protein sequence ID" value="ORX33385.1"/>
    <property type="molecule type" value="Genomic_DNA"/>
</dbReference>
<dbReference type="InterPro" id="IPR011051">
    <property type="entry name" value="RmlC_Cupin_sf"/>
</dbReference>
<comment type="caution">
    <text evidence="9">Lacks conserved residue(s) required for the propagation of feature annotation.</text>
</comment>
<dbReference type="GO" id="GO:0019805">
    <property type="term" value="P:quinolinate biosynthetic process"/>
    <property type="evidence" value="ECO:0007669"/>
    <property type="project" value="UniProtKB-UniRule"/>
</dbReference>
<dbReference type="GO" id="GO:0034354">
    <property type="term" value="P:'de novo' NAD+ biosynthetic process from L-tryptophan"/>
    <property type="evidence" value="ECO:0007669"/>
    <property type="project" value="UniProtKB-UniRule"/>
</dbReference>
<evidence type="ECO:0000313" key="10">
    <source>
        <dbReference type="EMBL" id="ORX33385.1"/>
    </source>
</evidence>
<keyword evidence="4 9" id="KW-0662">Pyridine nucleotide biosynthesis</keyword>
<feature type="binding site" evidence="9">
    <location>
        <position position="45"/>
    </location>
    <ligand>
        <name>O2</name>
        <dbReference type="ChEBI" id="CHEBI:15379"/>
    </ligand>
</feature>
<evidence type="ECO:0000256" key="2">
    <source>
        <dbReference type="ARBA" id="ARBA00002752"/>
    </source>
</evidence>
<comment type="similarity">
    <text evidence="9">Belongs to the 3-HAO family.</text>
</comment>
<feature type="binding site" evidence="9">
    <location>
        <position position="93"/>
    </location>
    <ligand>
        <name>Fe cation</name>
        <dbReference type="ChEBI" id="CHEBI:24875"/>
        <note>catalytic</note>
    </ligand>
</feature>
<evidence type="ECO:0000256" key="9">
    <source>
        <dbReference type="HAMAP-Rule" id="MF_03019"/>
    </source>
</evidence>
<feature type="binding site" evidence="9">
    <location>
        <position position="97"/>
    </location>
    <ligand>
        <name>substrate</name>
    </ligand>
</feature>
<feature type="binding site" evidence="9">
    <location>
        <position position="107"/>
    </location>
    <ligand>
        <name>substrate</name>
    </ligand>
</feature>
<dbReference type="SUPFAM" id="SSF51182">
    <property type="entry name" value="RmlC-like cupins"/>
    <property type="match status" value="1"/>
</dbReference>
<feature type="binding site" evidence="9">
    <location>
        <position position="55"/>
    </location>
    <ligand>
        <name>substrate</name>
    </ligand>
</feature>
<feature type="binding site" evidence="9">
    <location>
        <position position="55"/>
    </location>
    <ligand>
        <name>Fe cation</name>
        <dbReference type="ChEBI" id="CHEBI:24875"/>
        <note>catalytic</note>
    </ligand>
</feature>
<dbReference type="InterPro" id="IPR010329">
    <property type="entry name" value="3hydroanth_dOase"/>
</dbReference>
<dbReference type="PANTHER" id="PTHR15497">
    <property type="entry name" value="3-HYDROXYANTHRANILATE 3,4-DIOXYGENASE"/>
    <property type="match status" value="1"/>
</dbReference>
<comment type="caution">
    <text evidence="10">The sequence shown here is derived from an EMBL/GenBank/DDBJ whole genome shotgun (WGS) entry which is preliminary data.</text>
</comment>
<keyword evidence="6 9" id="KW-0223">Dioxygenase</keyword>
<dbReference type="FunFam" id="2.60.120.10:FF:000131">
    <property type="entry name" value="3-hydroxyanthranilate 3,4-dioxygenase"/>
    <property type="match status" value="1"/>
</dbReference>
<comment type="pathway">
    <text evidence="9">Cofactor biosynthesis; NAD(+) biosynthesis; quinolinate from L-kynurenine: step 3/3.</text>
</comment>
<evidence type="ECO:0000256" key="6">
    <source>
        <dbReference type="ARBA" id="ARBA00022964"/>
    </source>
</evidence>
<dbReference type="Proteomes" id="UP000193218">
    <property type="component" value="Unassembled WGS sequence"/>
</dbReference>
<dbReference type="Pfam" id="PF06052">
    <property type="entry name" value="3-HAO"/>
    <property type="match status" value="1"/>
</dbReference>
<evidence type="ECO:0000256" key="3">
    <source>
        <dbReference type="ARBA" id="ARBA00022490"/>
    </source>
</evidence>
<name>A0A1Y1U8E1_9TREE</name>
<comment type="catalytic activity">
    <reaction evidence="9">
        <text>3-hydroxyanthranilate + O2 = (2Z,4Z)-2-amino-3-carboxymuconate 6-semialdehyde</text>
        <dbReference type="Rhea" id="RHEA:17953"/>
        <dbReference type="ChEBI" id="CHEBI:15379"/>
        <dbReference type="ChEBI" id="CHEBI:36559"/>
        <dbReference type="ChEBI" id="CHEBI:77612"/>
        <dbReference type="EC" id="1.13.11.6"/>
    </reaction>
</comment>
<dbReference type="OrthoDB" id="204928at2759"/>
<dbReference type="InterPro" id="IPR014710">
    <property type="entry name" value="RmlC-like_jellyroll"/>
</dbReference>
<reference evidence="10 11" key="1">
    <citation type="submission" date="2017-03" db="EMBL/GenBank/DDBJ databases">
        <title>Widespread Adenine N6-methylation of Active Genes in Fungi.</title>
        <authorList>
            <consortium name="DOE Joint Genome Institute"/>
            <person name="Mondo S.J."/>
            <person name="Dannebaum R.O."/>
            <person name="Kuo R.C."/>
            <person name="Louie K.B."/>
            <person name="Bewick A.J."/>
            <person name="Labutti K."/>
            <person name="Haridas S."/>
            <person name="Kuo A."/>
            <person name="Salamov A."/>
            <person name="Ahrendt S.R."/>
            <person name="Lau R."/>
            <person name="Bowen B.P."/>
            <person name="Lipzen A."/>
            <person name="Sullivan W."/>
            <person name="Andreopoulos W.B."/>
            <person name="Clum A."/>
            <person name="Lindquist E."/>
            <person name="Daum C."/>
            <person name="Northen T.R."/>
            <person name="Ramamoorthy G."/>
            <person name="Schmitz R.J."/>
            <person name="Gryganskyi A."/>
            <person name="Culley D."/>
            <person name="Magnuson J."/>
            <person name="James T.Y."/>
            <person name="O'Malley M.A."/>
            <person name="Stajich J.E."/>
            <person name="Spatafora J.W."/>
            <person name="Visel A."/>
            <person name="Grigoriev I.V."/>
        </authorList>
    </citation>
    <scope>NUCLEOTIDE SEQUENCE [LARGE SCALE GENOMIC DNA]</scope>
    <source>
        <strain evidence="10 11">NRRL Y-17943</strain>
    </source>
</reference>
<keyword evidence="8 9" id="KW-0408">Iron</keyword>
<dbReference type="GO" id="GO:0000334">
    <property type="term" value="F:3-hydroxyanthranilate 3,4-dioxygenase activity"/>
    <property type="evidence" value="ECO:0007669"/>
    <property type="project" value="UniProtKB-UniRule"/>
</dbReference>
<dbReference type="EC" id="1.13.11.6" evidence="9"/>
<dbReference type="GO" id="GO:0043420">
    <property type="term" value="P:anthranilate metabolic process"/>
    <property type="evidence" value="ECO:0007669"/>
    <property type="project" value="UniProtKB-UniRule"/>
</dbReference>
<accession>A0A1Y1U8E1</accession>
<protein>
    <recommendedName>
        <fullName evidence="9">3-hydroxyanthranilate 3,4-dioxygenase</fullName>
        <ecNumber evidence="9">1.13.11.6</ecNumber>
    </recommendedName>
    <alternativeName>
        <fullName evidence="9">3-hydroxyanthranilate oxygenase</fullName>
        <shortName evidence="9">3-HAO</shortName>
    </alternativeName>
    <alternativeName>
        <fullName evidence="9">3-hydroxyanthranilic acid dioxygenase</fullName>
        <shortName evidence="9">HAD</shortName>
    </alternativeName>
    <alternativeName>
        <fullName evidence="9">Biosynthesis of nicotinic acid protein 1</fullName>
    </alternativeName>
</protein>
<comment type="function">
    <text evidence="2 9">Catalyzes the oxidative ring opening of 3-hydroxyanthranilate to 2-amino-3-carboxymuconate semialdehyde, which spontaneously cyclizes to quinolinate.</text>
</comment>
<dbReference type="InParanoid" id="A0A1Y1U8E1"/>
<evidence type="ECO:0000256" key="7">
    <source>
        <dbReference type="ARBA" id="ARBA00023002"/>
    </source>
</evidence>
<gene>
    <name evidence="9" type="primary">BNA1</name>
    <name evidence="10" type="ORF">BD324DRAFT_585178</name>
</gene>
<sequence length="176" mass="19963">MLSSPINFPKWIEENKHLLKPPVGNKCIFKGDNMLTMVVGGPNSRVDFHINTTEEWFYQYQGAMTLKVVDEGKMRDIIIGEGEMFLLPANTPHSPRRTANTIGVVIELIRPETEIDTMRWYCPSSSHSSTDLVVIKESTFHCKDIEVQIKSAIEEWVGDEEGRRCKKCGEVAPARP</sequence>
<evidence type="ECO:0000256" key="4">
    <source>
        <dbReference type="ARBA" id="ARBA00022642"/>
    </source>
</evidence>
<proteinExistence type="inferred from homology"/>
<dbReference type="Gene3D" id="2.60.120.10">
    <property type="entry name" value="Jelly Rolls"/>
    <property type="match status" value="1"/>
</dbReference>
<dbReference type="HAMAP" id="MF_00825">
    <property type="entry name" value="3_HAO"/>
    <property type="match status" value="1"/>
</dbReference>
<dbReference type="STRING" id="4999.A0A1Y1U8E1"/>
<evidence type="ECO:0000313" key="11">
    <source>
        <dbReference type="Proteomes" id="UP000193218"/>
    </source>
</evidence>